<evidence type="ECO:0000256" key="1">
    <source>
        <dbReference type="ARBA" id="ARBA00022741"/>
    </source>
</evidence>
<comment type="caution">
    <text evidence="4">The sequence shown here is derived from an EMBL/GenBank/DDBJ whole genome shotgun (WGS) entry which is preliminary data.</text>
</comment>
<reference evidence="4 5" key="1">
    <citation type="submission" date="2016-11" db="EMBL/GenBank/DDBJ databases">
        <title>Mixed transmission modes and dynamic genome evolution in an obligate animal-bacterial symbiosis.</title>
        <authorList>
            <person name="Russell S.L."/>
            <person name="Corbett-Detig R.B."/>
            <person name="Cavanaugh C.M."/>
        </authorList>
    </citation>
    <scope>NUCLEOTIDE SEQUENCE [LARGE SCALE GENOMIC DNA]</scope>
    <source>
        <strain evidence="4">Sveles-Q1</strain>
    </source>
</reference>
<dbReference type="Proteomes" id="UP000191110">
    <property type="component" value="Unassembled WGS sequence"/>
</dbReference>
<dbReference type="GO" id="GO:0051782">
    <property type="term" value="P:negative regulation of cell division"/>
    <property type="evidence" value="ECO:0007669"/>
    <property type="project" value="TreeGrafter"/>
</dbReference>
<dbReference type="Pfam" id="PF10609">
    <property type="entry name" value="ParA"/>
    <property type="match status" value="1"/>
</dbReference>
<feature type="compositionally biased region" description="Basic and acidic residues" evidence="3">
    <location>
        <begin position="450"/>
        <end position="459"/>
    </location>
</feature>
<keyword evidence="5" id="KW-1185">Reference proteome</keyword>
<dbReference type="InterPro" id="IPR027417">
    <property type="entry name" value="P-loop_NTPase"/>
</dbReference>
<accession>A0A1T2L6L6</accession>
<dbReference type="SUPFAM" id="SSF52540">
    <property type="entry name" value="P-loop containing nucleoside triphosphate hydrolases"/>
    <property type="match status" value="1"/>
</dbReference>
<dbReference type="InterPro" id="IPR050625">
    <property type="entry name" value="ParA/MinD_ATPase"/>
</dbReference>
<dbReference type="GO" id="GO:0009898">
    <property type="term" value="C:cytoplasmic side of plasma membrane"/>
    <property type="evidence" value="ECO:0007669"/>
    <property type="project" value="TreeGrafter"/>
</dbReference>
<evidence type="ECO:0000256" key="2">
    <source>
        <dbReference type="ARBA" id="ARBA00022840"/>
    </source>
</evidence>
<evidence type="ECO:0000313" key="5">
    <source>
        <dbReference type="Proteomes" id="UP000191110"/>
    </source>
</evidence>
<organism evidence="4 5">
    <name type="scientific">Solemya pervernicosa gill symbiont</name>
    <dbReference type="NCBI Taxonomy" id="642797"/>
    <lineage>
        <taxon>Bacteria</taxon>
        <taxon>Pseudomonadati</taxon>
        <taxon>Pseudomonadota</taxon>
        <taxon>Gammaproteobacteria</taxon>
        <taxon>sulfur-oxidizing symbionts</taxon>
    </lineage>
</organism>
<dbReference type="EMBL" id="MPRL01000018">
    <property type="protein sequence ID" value="OOZ40755.1"/>
    <property type="molecule type" value="Genomic_DNA"/>
</dbReference>
<evidence type="ECO:0000313" key="4">
    <source>
        <dbReference type="EMBL" id="OOZ40755.1"/>
    </source>
</evidence>
<dbReference type="GO" id="GO:0005829">
    <property type="term" value="C:cytosol"/>
    <property type="evidence" value="ECO:0007669"/>
    <property type="project" value="TreeGrafter"/>
</dbReference>
<dbReference type="CDD" id="cd02038">
    <property type="entry name" value="FlhG-like"/>
    <property type="match status" value="1"/>
</dbReference>
<keyword evidence="2" id="KW-0067">ATP-binding</keyword>
<dbReference type="InterPro" id="IPR033875">
    <property type="entry name" value="FlhG"/>
</dbReference>
<dbReference type="AlphaFoldDB" id="A0A1T2L6L6"/>
<dbReference type="OrthoDB" id="9816297at2"/>
<dbReference type="InterPro" id="IPR033756">
    <property type="entry name" value="YlxH/NBP35"/>
</dbReference>
<dbReference type="PANTHER" id="PTHR43384">
    <property type="entry name" value="SEPTUM SITE-DETERMINING PROTEIN MIND HOMOLOG, CHLOROPLASTIC-RELATED"/>
    <property type="match status" value="1"/>
</dbReference>
<dbReference type="GO" id="GO:0005524">
    <property type="term" value="F:ATP binding"/>
    <property type="evidence" value="ECO:0007669"/>
    <property type="project" value="UniProtKB-KW"/>
</dbReference>
<gene>
    <name evidence="4" type="ORF">BOW53_06455</name>
</gene>
<evidence type="ECO:0000256" key="3">
    <source>
        <dbReference type="SAM" id="MobiDB-lite"/>
    </source>
</evidence>
<feature type="region of interest" description="Disordered" evidence="3">
    <location>
        <begin position="450"/>
        <end position="477"/>
    </location>
</feature>
<keyword evidence="1" id="KW-0547">Nucleotide-binding</keyword>
<dbReference type="PANTHER" id="PTHR43384:SF4">
    <property type="entry name" value="CELLULOSE BIOSYNTHESIS PROTEIN BCSQ-RELATED"/>
    <property type="match status" value="1"/>
</dbReference>
<dbReference type="GO" id="GO:0016887">
    <property type="term" value="F:ATP hydrolysis activity"/>
    <property type="evidence" value="ECO:0007669"/>
    <property type="project" value="TreeGrafter"/>
</dbReference>
<sequence length="477" mass="52682">MSQSTSPAHKTEVIVIAITSGKGGVGKTSVSTNLGIALASRGQRVCIFDADTGMANINVLLGKSPELTLEHLLSGEHTIDEILIEGPHGVQIVPAASGIADCAQLNHSQHQRLIEALRELESRFDYLLIDTAAGASDTVLEFLRAAQQMVVVITPDPTSMTNAFSLLKIAKNRHIDTPAYILTNQVPNHQKSLEIFQRFQDATKKYLKVDTYYLGHILQDETLVRAIRLQRPLILLDHEAPASRCFYALSEAVTNHLGSAEESGGFSSYWAKRTESAKAPSQISANTTQPATPVELLEQLTAMIEKSAFGEQQIRPALATLLERYNNRFGSIPFNEQRALLRWLERNDFPAQETLTLSLTLEELFEKQHRQPLHDNERLLAKLVAQNRDSASAVESLLHGLINAYQSHNNRPLDNLQAPLQNSLLNGSLSEADARDAIASLTESFRDRFGRSPFEREESASVSHIDSARLASHDESN</sequence>
<dbReference type="RefSeq" id="WP_078483267.1">
    <property type="nucleotide sequence ID" value="NZ_MPRL01000018.1"/>
</dbReference>
<protein>
    <submittedName>
        <fullName evidence="4">Uncharacterized protein</fullName>
    </submittedName>
</protein>
<proteinExistence type="predicted"/>
<name>A0A1T2L6L6_9GAMM</name>
<dbReference type="Gene3D" id="3.40.50.300">
    <property type="entry name" value="P-loop containing nucleotide triphosphate hydrolases"/>
    <property type="match status" value="1"/>
</dbReference>